<dbReference type="Pfam" id="PF08910">
    <property type="entry name" value="Aida_N"/>
    <property type="match status" value="1"/>
</dbReference>
<proteinExistence type="inferred from homology"/>
<comment type="function">
    <text evidence="3">Acts as a ventralizing factor during embryogenesis. Inhibits axin-mediated JNK activation by binding axin and disrupting axin homodimerization. This in turn antagonizes a Wnt/beta-catenin-independent dorsalization pathway activated by AXIN/JNK-signaling.</text>
</comment>
<feature type="region of interest" description="Disordered" evidence="5">
    <location>
        <begin position="162"/>
        <end position="197"/>
    </location>
</feature>
<sequence>TPLYRENPKSPKKQSNNRKQPPKKQTPKKSHTKNYLEQQTVDLLADTFPGDWGVCVCAVFPLYNFLSPPSRLARHLQKEAQSQHNNSEFTEDQKKTIAKIATCLELRSAALQSTQSQDEFKLEDLKKLEPILKNILTYNKEFPFDVQPVPLRKILAPGEEEHLEFEEDDEEGGAGAGSPDSFPARVPGANEGTLLPRLPSEPGMTLLTINIEKIGLKDAGQCIDPYITVSVKDLNGIDLTPVQDTPVAVRKEDMYVHFNVDIEIQKHIERLTKGAAIFFEFKHYKPKKRFTSTKCFAFMEMDEIKPGAIVIELYKKPTDFKRKKLQLLTKKPLYLHLHQTLHKE</sequence>
<dbReference type="PANTHER" id="PTHR28654">
    <property type="entry name" value="AXIN INTERACTOR, DORSALIZATION-ASSOCIATED PROTEIN"/>
    <property type="match status" value="1"/>
</dbReference>
<dbReference type="AlphaFoldDB" id="A0A8B9ITB8"/>
<accession>A0A8B9ITB8</accession>
<feature type="domain" description="C2 Aida-type" evidence="6">
    <location>
        <begin position="195"/>
        <end position="342"/>
    </location>
</feature>
<evidence type="ECO:0000313" key="8">
    <source>
        <dbReference type="Proteomes" id="UP000694522"/>
    </source>
</evidence>
<feature type="compositionally biased region" description="Acidic residues" evidence="5">
    <location>
        <begin position="162"/>
        <end position="172"/>
    </location>
</feature>
<evidence type="ECO:0000259" key="6">
    <source>
        <dbReference type="PROSITE" id="PS51911"/>
    </source>
</evidence>
<dbReference type="FunFam" id="2.60.40.150:FF:000059">
    <property type="entry name" value="Axin interactor, dorsalization-associated protein"/>
    <property type="match status" value="1"/>
</dbReference>
<dbReference type="PROSITE" id="PS51911">
    <property type="entry name" value="C2_AIDA"/>
    <property type="match status" value="1"/>
</dbReference>
<evidence type="ECO:0000256" key="2">
    <source>
        <dbReference type="ARBA" id="ARBA00022473"/>
    </source>
</evidence>
<evidence type="ECO:0000256" key="4">
    <source>
        <dbReference type="PROSITE-ProRule" id="PRU01259"/>
    </source>
</evidence>
<dbReference type="InterPro" id="IPR035892">
    <property type="entry name" value="C2_domain_sf"/>
</dbReference>
<feature type="region of interest" description="Disordered" evidence="5">
    <location>
        <begin position="1"/>
        <end position="33"/>
    </location>
</feature>
<dbReference type="InterPro" id="IPR025939">
    <property type="entry name" value="Aida_C"/>
</dbReference>
<dbReference type="Ensembl" id="ENSACOT00000004051.1">
    <property type="protein sequence ID" value="ENSACOP00000003908.1"/>
    <property type="gene ID" value="ENSACOG00000002759.1"/>
</dbReference>
<reference evidence="7" key="1">
    <citation type="submission" date="2025-08" db="UniProtKB">
        <authorList>
            <consortium name="Ensembl"/>
        </authorList>
    </citation>
    <scope>IDENTIFICATION</scope>
</reference>
<dbReference type="Pfam" id="PF14186">
    <property type="entry name" value="Aida_C2"/>
    <property type="match status" value="1"/>
</dbReference>
<feature type="compositionally biased region" description="Basic residues" evidence="5">
    <location>
        <begin position="10"/>
        <end position="32"/>
    </location>
</feature>
<dbReference type="GO" id="GO:0016020">
    <property type="term" value="C:membrane"/>
    <property type="evidence" value="ECO:0007669"/>
    <property type="project" value="TreeGrafter"/>
</dbReference>
<dbReference type="Gene3D" id="2.60.40.150">
    <property type="entry name" value="C2 domain"/>
    <property type="match status" value="1"/>
</dbReference>
<dbReference type="GO" id="GO:0035091">
    <property type="term" value="F:phosphatidylinositol binding"/>
    <property type="evidence" value="ECO:0007669"/>
    <property type="project" value="TreeGrafter"/>
</dbReference>
<dbReference type="FunFam" id="1.20.120.360:FF:000002">
    <property type="entry name" value="Axin interactor, dorsalization associated"/>
    <property type="match status" value="1"/>
</dbReference>
<dbReference type="GO" id="GO:0048264">
    <property type="term" value="P:determination of ventral identity"/>
    <property type="evidence" value="ECO:0007669"/>
    <property type="project" value="TreeGrafter"/>
</dbReference>
<evidence type="ECO:0000256" key="5">
    <source>
        <dbReference type="SAM" id="MobiDB-lite"/>
    </source>
</evidence>
<reference evidence="7" key="2">
    <citation type="submission" date="2025-09" db="UniProtKB">
        <authorList>
            <consortium name="Ensembl"/>
        </authorList>
    </citation>
    <scope>IDENTIFICATION</scope>
</reference>
<organism evidence="7 8">
    <name type="scientific">Amazona collaria</name>
    <name type="common">yellow-billed parrot</name>
    <dbReference type="NCBI Taxonomy" id="241587"/>
    <lineage>
        <taxon>Eukaryota</taxon>
        <taxon>Metazoa</taxon>
        <taxon>Chordata</taxon>
        <taxon>Craniata</taxon>
        <taxon>Vertebrata</taxon>
        <taxon>Euteleostomi</taxon>
        <taxon>Archelosauria</taxon>
        <taxon>Archosauria</taxon>
        <taxon>Dinosauria</taxon>
        <taxon>Saurischia</taxon>
        <taxon>Theropoda</taxon>
        <taxon>Coelurosauria</taxon>
        <taxon>Aves</taxon>
        <taxon>Neognathae</taxon>
        <taxon>Neoaves</taxon>
        <taxon>Telluraves</taxon>
        <taxon>Australaves</taxon>
        <taxon>Psittaciformes</taxon>
        <taxon>Psittacidae</taxon>
        <taxon>Amazona</taxon>
    </lineage>
</organism>
<name>A0A8B9ITB8_9PSIT</name>
<dbReference type="InterPro" id="IPR036818">
    <property type="entry name" value="AIDA_N_sf"/>
</dbReference>
<evidence type="ECO:0000313" key="7">
    <source>
        <dbReference type="Ensembl" id="ENSACOP00000003908.1"/>
    </source>
</evidence>
<keyword evidence="2" id="KW-0217">Developmental protein</keyword>
<keyword evidence="8" id="KW-1185">Reference proteome</keyword>
<dbReference type="InterPro" id="IPR023421">
    <property type="entry name" value="AIDA_N"/>
</dbReference>
<protein>
    <submittedName>
        <fullName evidence="7">Axin interactor, dorsalization associated</fullName>
    </submittedName>
</protein>
<dbReference type="Proteomes" id="UP000694522">
    <property type="component" value="Unplaced"/>
</dbReference>
<dbReference type="Gene3D" id="1.20.120.360">
    <property type="entry name" value="Axin interactor, dorsalization-associated protein, N-terminal domain"/>
    <property type="match status" value="1"/>
</dbReference>
<evidence type="ECO:0000256" key="1">
    <source>
        <dbReference type="ARBA" id="ARBA00007205"/>
    </source>
</evidence>
<evidence type="ECO:0000256" key="3">
    <source>
        <dbReference type="ARBA" id="ARBA00059715"/>
    </source>
</evidence>
<comment type="similarity">
    <text evidence="1 4">Belongs to the AIDA family.</text>
</comment>
<dbReference type="PANTHER" id="PTHR28654:SF1">
    <property type="entry name" value="AXIN INTERACTOR, DORSALIZATION-ASSOCIATED PROTEIN"/>
    <property type="match status" value="1"/>
</dbReference>
<dbReference type="SUPFAM" id="SSF109779">
    <property type="entry name" value="Domain from hypothetical 2610208m17rik protein"/>
    <property type="match status" value="1"/>
</dbReference>